<keyword evidence="4 10" id="KW-0816">Tricarboxylic acid cycle</keyword>
<feature type="binding site" evidence="12">
    <location>
        <position position="77"/>
    </location>
    <ligand>
        <name>D-threo-isocitrate</name>
        <dbReference type="ChEBI" id="CHEBI:15562"/>
    </ligand>
</feature>
<evidence type="ECO:0000256" key="2">
    <source>
        <dbReference type="ARBA" id="ARBA00007769"/>
    </source>
</evidence>
<evidence type="ECO:0000256" key="6">
    <source>
        <dbReference type="ARBA" id="ARBA00022842"/>
    </source>
</evidence>
<reference evidence="16" key="1">
    <citation type="submission" date="2020-12" db="EMBL/GenBank/DDBJ databases">
        <title>Devosia sp. MSA67 isolated from Mo River.</title>
        <authorList>
            <person name="Ma F."/>
            <person name="Zi Z."/>
        </authorList>
    </citation>
    <scope>NUCLEOTIDE SEQUENCE</scope>
    <source>
        <strain evidence="16">MSA67</strain>
    </source>
</reference>
<evidence type="ECO:0000256" key="10">
    <source>
        <dbReference type="PIRNR" id="PIRNR000108"/>
    </source>
</evidence>
<dbReference type="Proteomes" id="UP000602124">
    <property type="component" value="Unassembled WGS sequence"/>
</dbReference>
<keyword evidence="17" id="KW-1185">Reference proteome</keyword>
<evidence type="ECO:0000256" key="8">
    <source>
        <dbReference type="ARBA" id="ARBA00023002"/>
    </source>
</evidence>
<feature type="site" description="Critical for catalysis" evidence="11">
    <location>
        <position position="139"/>
    </location>
</feature>
<name>A0A934INI5_9HYPH</name>
<feature type="binding site" evidence="14">
    <location>
        <begin position="308"/>
        <end position="313"/>
    </location>
    <ligand>
        <name>NADP(+)</name>
        <dbReference type="ChEBI" id="CHEBI:58349"/>
    </ligand>
</feature>
<evidence type="ECO:0000259" key="15">
    <source>
        <dbReference type="SMART" id="SM01329"/>
    </source>
</evidence>
<feature type="site" description="Critical for catalysis" evidence="11">
    <location>
        <position position="210"/>
    </location>
</feature>
<dbReference type="FunFam" id="3.40.718.10:FF:000002">
    <property type="entry name" value="Isocitrate dehydrogenase [NADP]"/>
    <property type="match status" value="1"/>
</dbReference>
<keyword evidence="3" id="KW-0329">Glyoxylate bypass</keyword>
<dbReference type="GO" id="GO:0004450">
    <property type="term" value="F:isocitrate dehydrogenase (NADP+) activity"/>
    <property type="evidence" value="ECO:0007669"/>
    <property type="project" value="UniProtKB-UniRule"/>
</dbReference>
<feature type="binding site" evidence="14">
    <location>
        <position position="82"/>
    </location>
    <ligand>
        <name>NADP(+)</name>
        <dbReference type="ChEBI" id="CHEBI:58349"/>
    </ligand>
</feature>
<gene>
    <name evidence="16" type="ORF">JEQ47_04390</name>
</gene>
<feature type="binding site" evidence="12">
    <location>
        <position position="109"/>
    </location>
    <ligand>
        <name>D-threo-isocitrate</name>
        <dbReference type="ChEBI" id="CHEBI:15562"/>
    </ligand>
</feature>
<evidence type="ECO:0000256" key="12">
    <source>
        <dbReference type="PIRSR" id="PIRSR000108-2"/>
    </source>
</evidence>
<feature type="binding site" evidence="13">
    <location>
        <position position="250"/>
    </location>
    <ligand>
        <name>Mn(2+)</name>
        <dbReference type="ChEBI" id="CHEBI:29035"/>
    </ligand>
</feature>
<comment type="similarity">
    <text evidence="2 10">Belongs to the isocitrate and isopropylmalate dehydrogenases family.</text>
</comment>
<evidence type="ECO:0000256" key="1">
    <source>
        <dbReference type="ARBA" id="ARBA00001936"/>
    </source>
</evidence>
<keyword evidence="5 10" id="KW-0479">Metal-binding</keyword>
<dbReference type="EC" id="1.1.1.42" evidence="10"/>
<dbReference type="InterPro" id="IPR019818">
    <property type="entry name" value="IsoCit/isopropylmalate_DH_CS"/>
</dbReference>
<dbReference type="Pfam" id="PF00180">
    <property type="entry name" value="Iso_dh"/>
    <property type="match status" value="1"/>
</dbReference>
<dbReference type="NCBIfam" id="TIGR00127">
    <property type="entry name" value="nadp_idh_euk"/>
    <property type="match status" value="1"/>
</dbReference>
<dbReference type="InterPro" id="IPR004790">
    <property type="entry name" value="Isocitrate_DH_NADP"/>
</dbReference>
<keyword evidence="7 10" id="KW-0521">NADP</keyword>
<evidence type="ECO:0000256" key="3">
    <source>
        <dbReference type="ARBA" id="ARBA00022435"/>
    </source>
</evidence>
<evidence type="ECO:0000313" key="16">
    <source>
        <dbReference type="EMBL" id="MBJ3783953.1"/>
    </source>
</evidence>
<dbReference type="RefSeq" id="WP_198875162.1">
    <property type="nucleotide sequence ID" value="NZ_JAEKMH010000001.1"/>
</dbReference>
<feature type="binding site" evidence="12">
    <location>
        <position position="132"/>
    </location>
    <ligand>
        <name>D-threo-isocitrate</name>
        <dbReference type="ChEBI" id="CHEBI:15562"/>
    </ligand>
</feature>
<dbReference type="PIRSF" id="PIRSF000108">
    <property type="entry name" value="IDH_NADP"/>
    <property type="match status" value="1"/>
</dbReference>
<evidence type="ECO:0000256" key="11">
    <source>
        <dbReference type="PIRSR" id="PIRSR000108-1"/>
    </source>
</evidence>
<protein>
    <recommendedName>
        <fullName evidence="10">Isocitrate dehydrogenase [NADP]</fullName>
        <ecNumber evidence="10">1.1.1.42</ecNumber>
    </recommendedName>
</protein>
<dbReference type="GO" id="GO:0006097">
    <property type="term" value="P:glyoxylate cycle"/>
    <property type="evidence" value="ECO:0007669"/>
    <property type="project" value="UniProtKB-KW"/>
</dbReference>
<feature type="domain" description="Isopropylmalate dehydrogenase-like" evidence="15">
    <location>
        <begin position="9"/>
        <end position="394"/>
    </location>
</feature>
<dbReference type="EMBL" id="JAEKMH010000001">
    <property type="protein sequence ID" value="MBJ3783953.1"/>
    <property type="molecule type" value="Genomic_DNA"/>
</dbReference>
<dbReference type="SMART" id="SM01329">
    <property type="entry name" value="Iso_dh"/>
    <property type="match status" value="1"/>
</dbReference>
<feature type="binding site" evidence="12">
    <location>
        <begin position="94"/>
        <end position="100"/>
    </location>
    <ligand>
        <name>D-threo-isocitrate</name>
        <dbReference type="ChEBI" id="CHEBI:15562"/>
    </ligand>
</feature>
<keyword evidence="6 10" id="KW-0460">Magnesium</keyword>
<comment type="cofactor">
    <cofactor evidence="1">
        <name>Mn(2+)</name>
        <dbReference type="ChEBI" id="CHEBI:29035"/>
    </cofactor>
</comment>
<comment type="cofactor">
    <cofactor evidence="10 13">
        <name>Mg(2+)</name>
        <dbReference type="ChEBI" id="CHEBI:18420"/>
    </cofactor>
    <cofactor evidence="10 13">
        <name>Mn(2+)</name>
        <dbReference type="ChEBI" id="CHEBI:29035"/>
    </cofactor>
    <text evidence="10 13">Binds 1 Mg(2+) or Mn(2+) ion per subunit.</text>
</comment>
<dbReference type="AlphaFoldDB" id="A0A934INI5"/>
<feature type="binding site" evidence="14">
    <location>
        <position position="258"/>
    </location>
    <ligand>
        <name>NADP(+)</name>
        <dbReference type="ChEBI" id="CHEBI:58349"/>
    </ligand>
</feature>
<evidence type="ECO:0000256" key="5">
    <source>
        <dbReference type="ARBA" id="ARBA00022723"/>
    </source>
</evidence>
<evidence type="ECO:0000256" key="14">
    <source>
        <dbReference type="PIRSR" id="PIRSR000108-4"/>
    </source>
</evidence>
<dbReference type="InterPro" id="IPR024084">
    <property type="entry name" value="IsoPropMal-DH-like_dom"/>
</dbReference>
<accession>A0A934INI5</accession>
<evidence type="ECO:0000256" key="9">
    <source>
        <dbReference type="ARBA" id="ARBA00023211"/>
    </source>
</evidence>
<dbReference type="PANTHER" id="PTHR11822:SF21">
    <property type="entry name" value="ISOCITRATE DEHYDROGENASE [NADP], MITOCHONDRIAL"/>
    <property type="match status" value="1"/>
</dbReference>
<dbReference type="GO" id="GO:0000287">
    <property type="term" value="F:magnesium ion binding"/>
    <property type="evidence" value="ECO:0007669"/>
    <property type="project" value="InterPro"/>
</dbReference>
<evidence type="ECO:0000313" key="17">
    <source>
        <dbReference type="Proteomes" id="UP000602124"/>
    </source>
</evidence>
<comment type="caution">
    <text evidence="16">The sequence shown here is derived from an EMBL/GenBank/DDBJ whole genome shotgun (WGS) entry which is preliminary data.</text>
</comment>
<dbReference type="NCBIfam" id="NF006156">
    <property type="entry name" value="PRK08299.1"/>
    <property type="match status" value="1"/>
</dbReference>
<dbReference type="Gene3D" id="3.40.718.10">
    <property type="entry name" value="Isopropylmalate Dehydrogenase"/>
    <property type="match status" value="1"/>
</dbReference>
<feature type="binding site" evidence="14">
    <location>
        <begin position="75"/>
        <end position="77"/>
    </location>
    <ligand>
        <name>NADP(+)</name>
        <dbReference type="ChEBI" id="CHEBI:58349"/>
    </ligand>
</feature>
<evidence type="ECO:0000256" key="13">
    <source>
        <dbReference type="PIRSR" id="PIRSR000108-3"/>
    </source>
</evidence>
<dbReference type="PROSITE" id="PS00470">
    <property type="entry name" value="IDH_IMDH"/>
    <property type="match status" value="1"/>
</dbReference>
<evidence type="ECO:0000256" key="7">
    <source>
        <dbReference type="ARBA" id="ARBA00022857"/>
    </source>
</evidence>
<keyword evidence="8 10" id="KW-0560">Oxidoreductase</keyword>
<sequence>MSKIKVANPVVDLDGDEMTRIIWQAIKDKLIHPYLDLDIEYYDLSVENRDATNDQVTVDAANAIKKHGVGIKCATITPDEQRVEEFKLKKMWKSPNGTIRNILGGVIFREPIICKNVPRLVPGWTQPIIVGRHAFGDQYRATDFTFPGKGTLTIKFAGEDGTVIEHEVFQAPGSGVAMAMYNLDESIRDFAYSSFNYGLARGVPVYLSTKNTILKAYDGRFKDIFQEIYDAEFKAKFEAKKIWYEHRLIDDMVASALKWSGGYVWACKNYDGDVQSDIVAQGFGSLGLMTSVLATPDGKIVEAEAAHGTVTRHYRQHQQGKETSTNSTASIFAWTRGLAHRAKLDSNAELAKFAETLEKVTIDTIEEGKMTKDLALLVGPDQPWLTTLGFLDAVDQNLQKAMAA</sequence>
<feature type="binding site" evidence="13">
    <location>
        <position position="273"/>
    </location>
    <ligand>
        <name>Mn(2+)</name>
        <dbReference type="ChEBI" id="CHEBI:29035"/>
    </ligand>
</feature>
<dbReference type="GO" id="GO:0006099">
    <property type="term" value="P:tricarboxylic acid cycle"/>
    <property type="evidence" value="ECO:0007669"/>
    <property type="project" value="UniProtKB-KW"/>
</dbReference>
<evidence type="ECO:0000256" key="4">
    <source>
        <dbReference type="ARBA" id="ARBA00022532"/>
    </source>
</evidence>
<organism evidence="16 17">
    <name type="scientific">Devosia sediminis</name>
    <dbReference type="NCBI Taxonomy" id="2798801"/>
    <lineage>
        <taxon>Bacteria</taxon>
        <taxon>Pseudomonadati</taxon>
        <taxon>Pseudomonadota</taxon>
        <taxon>Alphaproteobacteria</taxon>
        <taxon>Hyphomicrobiales</taxon>
        <taxon>Devosiaceae</taxon>
        <taxon>Devosia</taxon>
    </lineage>
</organism>
<dbReference type="SUPFAM" id="SSF53659">
    <property type="entry name" value="Isocitrate/Isopropylmalate dehydrogenase-like"/>
    <property type="match status" value="1"/>
</dbReference>
<keyword evidence="9 10" id="KW-0464">Manganese</keyword>
<dbReference type="GO" id="GO:0006102">
    <property type="term" value="P:isocitrate metabolic process"/>
    <property type="evidence" value="ECO:0007669"/>
    <property type="project" value="UniProtKB-UniRule"/>
</dbReference>
<dbReference type="GO" id="GO:0051287">
    <property type="term" value="F:NAD binding"/>
    <property type="evidence" value="ECO:0007669"/>
    <property type="project" value="InterPro"/>
</dbReference>
<proteinExistence type="inferred from homology"/>
<dbReference type="PANTHER" id="PTHR11822">
    <property type="entry name" value="NADP-SPECIFIC ISOCITRATE DEHYDROGENASE"/>
    <property type="match status" value="1"/>
</dbReference>
<feature type="binding site" evidence="14">
    <location>
        <position position="326"/>
    </location>
    <ligand>
        <name>NADP(+)</name>
        <dbReference type="ChEBI" id="CHEBI:58349"/>
    </ligand>
</feature>
<comment type="catalytic activity">
    <reaction evidence="10">
        <text>D-threo-isocitrate + NADP(+) = 2-oxoglutarate + CO2 + NADPH</text>
        <dbReference type="Rhea" id="RHEA:19629"/>
        <dbReference type="ChEBI" id="CHEBI:15562"/>
        <dbReference type="ChEBI" id="CHEBI:16526"/>
        <dbReference type="ChEBI" id="CHEBI:16810"/>
        <dbReference type="ChEBI" id="CHEBI:57783"/>
        <dbReference type="ChEBI" id="CHEBI:58349"/>
        <dbReference type="EC" id="1.1.1.42"/>
    </reaction>
</comment>